<keyword evidence="1 5" id="KW-0963">Cytoplasm</keyword>
<dbReference type="GO" id="GO:0005737">
    <property type="term" value="C:cytoplasm"/>
    <property type="evidence" value="ECO:0007669"/>
    <property type="project" value="UniProtKB-SubCell"/>
</dbReference>
<feature type="domain" description="Exonuclease VII large subunit C-terminal" evidence="7">
    <location>
        <begin position="130"/>
        <end position="349"/>
    </location>
</feature>
<dbReference type="GO" id="GO:0008855">
    <property type="term" value="F:exodeoxyribonuclease VII activity"/>
    <property type="evidence" value="ECO:0007669"/>
    <property type="project" value="UniProtKB-UniRule"/>
</dbReference>
<dbReference type="AlphaFoldDB" id="A0A5K7XCK8"/>
<reference evidence="10" key="1">
    <citation type="submission" date="2019-10" db="EMBL/GenBank/DDBJ databases">
        <title>Lacipirellula parvula gen. nov., sp. nov., representing a lineage of planctomycetes widespread in freshwater anoxic habitats, and description of the family Lacipirellulaceae.</title>
        <authorList>
            <person name="Dedysh S.N."/>
            <person name="Kulichevskaya I.S."/>
            <person name="Beletsky A.V."/>
            <person name="Rakitin A.L."/>
            <person name="Mardanov A.V."/>
            <person name="Ivanova A.A."/>
            <person name="Saltykova V.X."/>
            <person name="Rijpstra W.I.C."/>
            <person name="Sinninghe Damste J.S."/>
            <person name="Ravin N.V."/>
        </authorList>
    </citation>
    <scope>NUCLEOTIDE SEQUENCE [LARGE SCALE GENOMIC DNA]</scope>
    <source>
        <strain evidence="10">PX69</strain>
    </source>
</reference>
<comment type="function">
    <text evidence="5">Bidirectionally degrades single-stranded DNA into large acid-insoluble oligonucleotides, which are then degraded further into small acid-soluble oligonucleotides.</text>
</comment>
<keyword evidence="2 5" id="KW-0540">Nuclease</keyword>
<dbReference type="GO" id="GO:0003676">
    <property type="term" value="F:nucleic acid binding"/>
    <property type="evidence" value="ECO:0007669"/>
    <property type="project" value="InterPro"/>
</dbReference>
<feature type="domain" description="OB-fold nucleic acid binding" evidence="8">
    <location>
        <begin position="14"/>
        <end position="106"/>
    </location>
</feature>
<organism evidence="9 10">
    <name type="scientific">Lacipirellula parvula</name>
    <dbReference type="NCBI Taxonomy" id="2650471"/>
    <lineage>
        <taxon>Bacteria</taxon>
        <taxon>Pseudomonadati</taxon>
        <taxon>Planctomycetota</taxon>
        <taxon>Planctomycetia</taxon>
        <taxon>Pirellulales</taxon>
        <taxon>Lacipirellulaceae</taxon>
        <taxon>Lacipirellula</taxon>
    </lineage>
</organism>
<dbReference type="HAMAP" id="MF_00378">
    <property type="entry name" value="Exonuc_7_L"/>
    <property type="match status" value="1"/>
</dbReference>
<evidence type="ECO:0000313" key="10">
    <source>
        <dbReference type="Proteomes" id="UP000326837"/>
    </source>
</evidence>
<evidence type="ECO:0000256" key="6">
    <source>
        <dbReference type="RuleBase" id="RU004355"/>
    </source>
</evidence>
<gene>
    <name evidence="5" type="primary">xseA</name>
    <name evidence="9" type="ORF">PLANPX_3727</name>
</gene>
<dbReference type="InterPro" id="IPR025824">
    <property type="entry name" value="OB-fold_nuc-bd_dom"/>
</dbReference>
<comment type="similarity">
    <text evidence="5 6">Belongs to the XseA family.</text>
</comment>
<comment type="subunit">
    <text evidence="5">Heterooligomer composed of large and small subunits.</text>
</comment>
<dbReference type="KEGG" id="lpav:PLANPX_3727"/>
<accession>A0A5K7XCK8</accession>
<dbReference type="EC" id="3.1.11.6" evidence="5"/>
<protein>
    <recommendedName>
        <fullName evidence="5">Exodeoxyribonuclease 7 large subunit</fullName>
        <ecNumber evidence="5">3.1.11.6</ecNumber>
    </recommendedName>
    <alternativeName>
        <fullName evidence="5">Exodeoxyribonuclease VII large subunit</fullName>
        <shortName evidence="5">Exonuclease VII large subunit</shortName>
    </alternativeName>
</protein>
<evidence type="ECO:0000259" key="7">
    <source>
        <dbReference type="Pfam" id="PF02601"/>
    </source>
</evidence>
<dbReference type="EMBL" id="AP021861">
    <property type="protein sequence ID" value="BBO34115.1"/>
    <property type="molecule type" value="Genomic_DNA"/>
</dbReference>
<evidence type="ECO:0000256" key="5">
    <source>
        <dbReference type="HAMAP-Rule" id="MF_00378"/>
    </source>
</evidence>
<evidence type="ECO:0000256" key="3">
    <source>
        <dbReference type="ARBA" id="ARBA00022801"/>
    </source>
</evidence>
<dbReference type="GO" id="GO:0006308">
    <property type="term" value="P:DNA catabolic process"/>
    <property type="evidence" value="ECO:0007669"/>
    <property type="project" value="UniProtKB-UniRule"/>
</dbReference>
<keyword evidence="3 5" id="KW-0378">Hydrolase</keyword>
<keyword evidence="4 5" id="KW-0269">Exonuclease</keyword>
<evidence type="ECO:0000256" key="4">
    <source>
        <dbReference type="ARBA" id="ARBA00022839"/>
    </source>
</evidence>
<comment type="catalytic activity">
    <reaction evidence="5 6">
        <text>Exonucleolytic cleavage in either 5'- to 3'- or 3'- to 5'-direction to yield nucleoside 5'-phosphates.</text>
        <dbReference type="EC" id="3.1.11.6"/>
    </reaction>
</comment>
<dbReference type="GO" id="GO:0009318">
    <property type="term" value="C:exodeoxyribonuclease VII complex"/>
    <property type="evidence" value="ECO:0007669"/>
    <property type="project" value="UniProtKB-UniRule"/>
</dbReference>
<dbReference type="PANTHER" id="PTHR30008">
    <property type="entry name" value="EXODEOXYRIBONUCLEASE 7 LARGE SUBUNIT"/>
    <property type="match status" value="1"/>
</dbReference>
<comment type="subcellular location">
    <subcellularLocation>
        <location evidence="5 6">Cytoplasm</location>
    </subcellularLocation>
</comment>
<dbReference type="PANTHER" id="PTHR30008:SF0">
    <property type="entry name" value="EXODEOXYRIBONUCLEASE 7 LARGE SUBUNIT"/>
    <property type="match status" value="1"/>
</dbReference>
<name>A0A5K7XCK8_9BACT</name>
<dbReference type="NCBIfam" id="TIGR00237">
    <property type="entry name" value="xseA"/>
    <property type="match status" value="1"/>
</dbReference>
<evidence type="ECO:0000256" key="1">
    <source>
        <dbReference type="ARBA" id="ARBA00022490"/>
    </source>
</evidence>
<dbReference type="InterPro" id="IPR003753">
    <property type="entry name" value="Exonuc_VII_L"/>
</dbReference>
<dbReference type="Pfam" id="PF13742">
    <property type="entry name" value="tRNA_anti_2"/>
    <property type="match status" value="1"/>
</dbReference>
<evidence type="ECO:0000256" key="2">
    <source>
        <dbReference type="ARBA" id="ARBA00022722"/>
    </source>
</evidence>
<dbReference type="Pfam" id="PF02601">
    <property type="entry name" value="Exonuc_VII_L"/>
    <property type="match status" value="1"/>
</dbReference>
<dbReference type="CDD" id="cd04489">
    <property type="entry name" value="ExoVII_LU_OBF"/>
    <property type="match status" value="1"/>
</dbReference>
<evidence type="ECO:0000259" key="8">
    <source>
        <dbReference type="Pfam" id="PF13742"/>
    </source>
</evidence>
<dbReference type="InterPro" id="IPR020579">
    <property type="entry name" value="Exonuc_VII_lsu_C"/>
</dbReference>
<evidence type="ECO:0000313" key="9">
    <source>
        <dbReference type="EMBL" id="BBO34115.1"/>
    </source>
</evidence>
<keyword evidence="10" id="KW-1185">Reference proteome</keyword>
<proteinExistence type="inferred from homology"/>
<dbReference type="Proteomes" id="UP000326837">
    <property type="component" value="Chromosome"/>
</dbReference>
<sequence>MPPARQQPDPNEILSVTQLSARLKGVMEENFPSVWVAGEISNYSQPQSGHCYFTLKDDGAQLRAVMWRNTAARLKLALHDGIEVVCRGRLDLYPPRGSYQLVVDELQPKGMGALELALRQRRDKLAAEGLFDSARKRRLPTFPRRIGVVTSPTGAAIRDFLQVMHRRWRGVEVLVFPARVQGDGAAEEIVAGIRAANKVQPKIDVLVVTRGGGSLEDLWCFNEEAVVRAIAASKIPTISGIGHEIDVTLADLAADVRALTPSEAAERVVPSAADLNDAIRSLEHRLRTALTTRATHYRHRLDAIASRPSLSRPLEAIHLRGRRLDELALRLRAASQTLLRDRRGAVETMAAKLETLSPLGVLGRGYSLTFREGESKLITSAEKLKPGQRLVTRFQQGAVVSVVDHVEREND</sequence>
<dbReference type="RefSeq" id="WP_152099754.1">
    <property type="nucleotide sequence ID" value="NZ_AP021861.1"/>
</dbReference>